<organism evidence="2 3">
    <name type="scientific">Phytoactinopolyspora alkaliphila</name>
    <dbReference type="NCBI Taxonomy" id="1783498"/>
    <lineage>
        <taxon>Bacteria</taxon>
        <taxon>Bacillati</taxon>
        <taxon>Actinomycetota</taxon>
        <taxon>Actinomycetes</taxon>
        <taxon>Jiangellales</taxon>
        <taxon>Jiangellaceae</taxon>
        <taxon>Phytoactinopolyspora</taxon>
    </lineage>
</organism>
<accession>A0A6N9YSL5</accession>
<comment type="caution">
    <text evidence="2">The sequence shown here is derived from an EMBL/GenBank/DDBJ whole genome shotgun (WGS) entry which is preliminary data.</text>
</comment>
<dbReference type="RefSeq" id="WP_163820726.1">
    <property type="nucleotide sequence ID" value="NZ_JAAGOB010000015.1"/>
</dbReference>
<feature type="region of interest" description="Disordered" evidence="1">
    <location>
        <begin position="1"/>
        <end position="33"/>
    </location>
</feature>
<gene>
    <name evidence="2" type="ORF">G1H11_22295</name>
</gene>
<feature type="compositionally biased region" description="Basic and acidic residues" evidence="1">
    <location>
        <begin position="10"/>
        <end position="33"/>
    </location>
</feature>
<proteinExistence type="predicted"/>
<sequence length="97" mass="10584">MRDGSAMLIDNDRERHLGADPRGHERPGRHHGELARELLVGEVLRGSDVALVIRDAPGDRQDTGQRGTAQRPGPQPTQPPHHPAPGPHDPPSPKRAR</sequence>
<feature type="region of interest" description="Disordered" evidence="1">
    <location>
        <begin position="53"/>
        <end position="97"/>
    </location>
</feature>
<keyword evidence="3" id="KW-1185">Reference proteome</keyword>
<dbReference type="Proteomes" id="UP000469185">
    <property type="component" value="Unassembled WGS sequence"/>
</dbReference>
<dbReference type="AlphaFoldDB" id="A0A6N9YSL5"/>
<evidence type="ECO:0000256" key="1">
    <source>
        <dbReference type="SAM" id="MobiDB-lite"/>
    </source>
</evidence>
<dbReference type="EMBL" id="JAAGOB010000015">
    <property type="protein sequence ID" value="NED98033.1"/>
    <property type="molecule type" value="Genomic_DNA"/>
</dbReference>
<feature type="compositionally biased region" description="Pro residues" evidence="1">
    <location>
        <begin position="73"/>
        <end position="90"/>
    </location>
</feature>
<evidence type="ECO:0000313" key="3">
    <source>
        <dbReference type="Proteomes" id="UP000469185"/>
    </source>
</evidence>
<protein>
    <submittedName>
        <fullName evidence="2">Uncharacterized protein</fullName>
    </submittedName>
</protein>
<name>A0A6N9YSL5_9ACTN</name>
<evidence type="ECO:0000313" key="2">
    <source>
        <dbReference type="EMBL" id="NED98033.1"/>
    </source>
</evidence>
<reference evidence="2 3" key="1">
    <citation type="submission" date="2020-02" db="EMBL/GenBank/DDBJ databases">
        <authorList>
            <person name="Li X.-J."/>
            <person name="Feng X.-M."/>
        </authorList>
    </citation>
    <scope>NUCLEOTIDE SEQUENCE [LARGE SCALE GENOMIC DNA]</scope>
    <source>
        <strain evidence="2 3">CGMCC 4.7225</strain>
    </source>
</reference>